<sequence>MNGLCESLYCLLWISKHPGLILECLQACFLSKKCSLRHPGFIIWSFPAIMLHHLNICLMQ</sequence>
<evidence type="ECO:0000313" key="1">
    <source>
        <dbReference type="EMBL" id="EAT36837.1"/>
    </source>
</evidence>
<reference evidence="1" key="3">
    <citation type="submission" date="2012-09" db="EMBL/GenBank/DDBJ databases">
        <authorList>
            <consortium name="VectorBase"/>
        </authorList>
    </citation>
    <scope>NUCLEOTIDE SEQUENCE</scope>
    <source>
        <strain evidence="1">Liverpool</strain>
    </source>
</reference>
<protein>
    <submittedName>
        <fullName evidence="1">AAEL011120-PA</fullName>
    </submittedName>
</protein>
<gene>
    <name evidence="1" type="ORF">AaeL_AAEL011120</name>
</gene>
<name>Q16QY5_AEDAE</name>
<proteinExistence type="predicted"/>
<accession>Q16QY5</accession>
<organism evidence="1 2">
    <name type="scientific">Aedes aegypti</name>
    <name type="common">Yellowfever mosquito</name>
    <name type="synonym">Culex aegypti</name>
    <dbReference type="NCBI Taxonomy" id="7159"/>
    <lineage>
        <taxon>Eukaryota</taxon>
        <taxon>Metazoa</taxon>
        <taxon>Ecdysozoa</taxon>
        <taxon>Arthropoda</taxon>
        <taxon>Hexapoda</taxon>
        <taxon>Insecta</taxon>
        <taxon>Pterygota</taxon>
        <taxon>Neoptera</taxon>
        <taxon>Endopterygota</taxon>
        <taxon>Diptera</taxon>
        <taxon>Nematocera</taxon>
        <taxon>Culicoidea</taxon>
        <taxon>Culicidae</taxon>
        <taxon>Culicinae</taxon>
        <taxon>Aedini</taxon>
        <taxon>Aedes</taxon>
        <taxon>Stegomyia</taxon>
    </lineage>
</organism>
<dbReference type="Proteomes" id="UP000682892">
    <property type="component" value="Unassembled WGS sequence"/>
</dbReference>
<dbReference type="AlphaFoldDB" id="Q16QY5"/>
<evidence type="ECO:0000313" key="2">
    <source>
        <dbReference type="Proteomes" id="UP000682892"/>
    </source>
</evidence>
<reference evidence="1" key="2">
    <citation type="journal article" date="2007" name="Science">
        <title>Genome sequence of Aedes aegypti, a major arbovirus vector.</title>
        <authorList>
            <person name="Nene V."/>
            <person name="Wortman J.R."/>
            <person name="Lawson D."/>
            <person name="Haas B."/>
            <person name="Kodira C."/>
            <person name="Tu Z.J."/>
            <person name="Loftus B."/>
            <person name="Xi Z."/>
            <person name="Megy K."/>
            <person name="Grabherr M."/>
            <person name="Ren Q."/>
            <person name="Zdobnov E.M."/>
            <person name="Lobo N.F."/>
            <person name="Campbell K.S."/>
            <person name="Brown S.E."/>
            <person name="Bonaldo M.F."/>
            <person name="Zhu J."/>
            <person name="Sinkins S.P."/>
            <person name="Hogenkamp D.G."/>
            <person name="Amedeo P."/>
            <person name="Arensburger P."/>
            <person name="Atkinson P.W."/>
            <person name="Bidwell S."/>
            <person name="Biedler J."/>
            <person name="Birney E."/>
            <person name="Bruggner R.V."/>
            <person name="Costas J."/>
            <person name="Coy M.R."/>
            <person name="Crabtree J."/>
            <person name="Crawford M."/>
            <person name="Debruyn B."/>
            <person name="Decaprio D."/>
            <person name="Eiglmeier K."/>
            <person name="Eisenstadt E."/>
            <person name="El-Dorry H."/>
            <person name="Gelbart W.M."/>
            <person name="Gomes S.L."/>
            <person name="Hammond M."/>
            <person name="Hannick L.I."/>
            <person name="Hogan J.R."/>
            <person name="Holmes M.H."/>
            <person name="Jaffe D."/>
            <person name="Johnston J.S."/>
            <person name="Kennedy R.C."/>
            <person name="Koo H."/>
            <person name="Kravitz S."/>
            <person name="Kriventseva E.V."/>
            <person name="Kulp D."/>
            <person name="Labutti K."/>
            <person name="Lee E."/>
            <person name="Li S."/>
            <person name="Lovin D.D."/>
            <person name="Mao C."/>
            <person name="Mauceli E."/>
            <person name="Menck C.F."/>
            <person name="Miller J.R."/>
            <person name="Montgomery P."/>
            <person name="Mori A."/>
            <person name="Nascimento A.L."/>
            <person name="Naveira H.F."/>
            <person name="Nusbaum C."/>
            <person name="O'leary S."/>
            <person name="Orvis J."/>
            <person name="Pertea M."/>
            <person name="Quesneville H."/>
            <person name="Reidenbach K.R."/>
            <person name="Rogers Y.H."/>
            <person name="Roth C.W."/>
            <person name="Schneider J.R."/>
            <person name="Schatz M."/>
            <person name="Shumway M."/>
            <person name="Stanke M."/>
            <person name="Stinson E.O."/>
            <person name="Tubio J.M."/>
            <person name="Vanzee J.P."/>
            <person name="Verjovski-Almeida S."/>
            <person name="Werner D."/>
            <person name="White O."/>
            <person name="Wyder S."/>
            <person name="Zeng Q."/>
            <person name="Zhao Q."/>
            <person name="Zhao Y."/>
            <person name="Hill C.A."/>
            <person name="Raikhel A.S."/>
            <person name="Soares M.B."/>
            <person name="Knudson D.L."/>
            <person name="Lee N.H."/>
            <person name="Galagan J."/>
            <person name="Salzberg S.L."/>
            <person name="Paulsen I.T."/>
            <person name="Dimopoulos G."/>
            <person name="Collins F.H."/>
            <person name="Birren B."/>
            <person name="Fraser-Liggett C.M."/>
            <person name="Severson D.W."/>
        </authorList>
    </citation>
    <scope>NUCLEOTIDE SEQUENCE [LARGE SCALE GENOMIC DNA]</scope>
    <source>
        <strain evidence="1">Liverpool</strain>
    </source>
</reference>
<dbReference type="HOGENOM" id="CLU_2943713_0_0_1"/>
<reference evidence="1" key="1">
    <citation type="submission" date="2005-10" db="EMBL/GenBank/DDBJ databases">
        <authorList>
            <person name="Loftus B.J."/>
            <person name="Nene V.M."/>
            <person name="Hannick L.I."/>
            <person name="Bidwell S."/>
            <person name="Haas B."/>
            <person name="Amedeo P."/>
            <person name="Orvis J."/>
            <person name="Wortman J.R."/>
            <person name="White O.R."/>
            <person name="Salzberg S."/>
            <person name="Shumway M."/>
            <person name="Koo H."/>
            <person name="Zhao Y."/>
            <person name="Holmes M."/>
            <person name="Miller J."/>
            <person name="Schatz M."/>
            <person name="Pop M."/>
            <person name="Pai G."/>
            <person name="Utterback T."/>
            <person name="Rogers Y.-H."/>
            <person name="Kravitz S."/>
            <person name="Fraser C.M."/>
        </authorList>
    </citation>
    <scope>NUCLEOTIDE SEQUENCE</scope>
    <source>
        <strain evidence="1">Liverpool</strain>
    </source>
</reference>
<dbReference type="PaxDb" id="7159-AAEL011120-PA"/>
<dbReference type="EMBL" id="CH477727">
    <property type="protein sequence ID" value="EAT36837.1"/>
    <property type="molecule type" value="Genomic_DNA"/>
</dbReference>